<feature type="non-terminal residue" evidence="1">
    <location>
        <position position="1"/>
    </location>
</feature>
<name>A0ABQ9EFB3_TEGGR</name>
<organism evidence="1 2">
    <name type="scientific">Tegillarca granosa</name>
    <name type="common">Malaysian cockle</name>
    <name type="synonym">Anadara granosa</name>
    <dbReference type="NCBI Taxonomy" id="220873"/>
    <lineage>
        <taxon>Eukaryota</taxon>
        <taxon>Metazoa</taxon>
        <taxon>Spiralia</taxon>
        <taxon>Lophotrochozoa</taxon>
        <taxon>Mollusca</taxon>
        <taxon>Bivalvia</taxon>
        <taxon>Autobranchia</taxon>
        <taxon>Pteriomorphia</taxon>
        <taxon>Arcoida</taxon>
        <taxon>Arcoidea</taxon>
        <taxon>Arcidae</taxon>
        <taxon>Tegillarca</taxon>
    </lineage>
</organism>
<evidence type="ECO:0000313" key="1">
    <source>
        <dbReference type="EMBL" id="KAJ8302597.1"/>
    </source>
</evidence>
<proteinExistence type="predicted"/>
<evidence type="ECO:0000313" key="2">
    <source>
        <dbReference type="Proteomes" id="UP001217089"/>
    </source>
</evidence>
<dbReference type="EMBL" id="JARBDR010000917">
    <property type="protein sequence ID" value="KAJ8302597.1"/>
    <property type="molecule type" value="Genomic_DNA"/>
</dbReference>
<dbReference type="InterPro" id="IPR042838">
    <property type="entry name" value="KIAA1958"/>
</dbReference>
<keyword evidence="2" id="KW-1185">Reference proteome</keyword>
<comment type="caution">
    <text evidence="1">The sequence shown here is derived from an EMBL/GenBank/DDBJ whole genome shotgun (WGS) entry which is preliminary data.</text>
</comment>
<protein>
    <submittedName>
        <fullName evidence="1">Uncharacterized protein</fullName>
    </submittedName>
</protein>
<reference evidence="1 2" key="1">
    <citation type="submission" date="2022-12" db="EMBL/GenBank/DDBJ databases">
        <title>Chromosome-level genome of Tegillarca granosa.</title>
        <authorList>
            <person name="Kim J."/>
        </authorList>
    </citation>
    <scope>NUCLEOTIDE SEQUENCE [LARGE SCALE GENOMIC DNA]</scope>
    <source>
        <strain evidence="1">Teg-2019</strain>
        <tissue evidence="1">Adductor muscle</tissue>
    </source>
</reference>
<sequence>TNSDVNKFSTWLKSRIETRNIEDLSAPELDIHLATFFMTAVKSDGSKFESETLKSIQASLNQGPQFSHSREVLASKRKLLRQQGKGNRSKQAEPITPDEFNILYEKNRFGKGNSISYSLTFYK</sequence>
<dbReference type="Proteomes" id="UP001217089">
    <property type="component" value="Unassembled WGS sequence"/>
</dbReference>
<accession>A0ABQ9EFB3</accession>
<dbReference type="PANTHER" id="PTHR46963:SF2">
    <property type="match status" value="1"/>
</dbReference>
<dbReference type="PANTHER" id="PTHR46963">
    <property type="entry name" value="SIMILAR TO RIKEN CDNA E130308A19"/>
    <property type="match status" value="1"/>
</dbReference>
<gene>
    <name evidence="1" type="ORF">KUTeg_018993</name>
</gene>